<organism evidence="1">
    <name type="scientific">Siphoviridae sp. ct4T77</name>
    <dbReference type="NCBI Taxonomy" id="2823563"/>
    <lineage>
        <taxon>Viruses</taxon>
        <taxon>Duplodnaviria</taxon>
        <taxon>Heunggongvirae</taxon>
        <taxon>Uroviricota</taxon>
        <taxon>Caudoviricetes</taxon>
    </lineage>
</organism>
<sequence>MNTTEKLTLSEAVKRAYSTLPDYMNKYLARDLVITGVILHTHPECIEMRARLPRHFATDLSRELRMNRTLLSRSIPALIVRYNTCPEDKRAVVGILDSLRDIT</sequence>
<accession>A0A8S5L8X7</accession>
<reference evidence="1" key="1">
    <citation type="journal article" date="2021" name="Proc. Natl. Acad. Sci. U.S.A.">
        <title>A Catalog of Tens of Thousands of Viruses from Human Metagenomes Reveals Hidden Associations with Chronic Diseases.</title>
        <authorList>
            <person name="Tisza M.J."/>
            <person name="Buck C.B."/>
        </authorList>
    </citation>
    <scope>NUCLEOTIDE SEQUENCE</scope>
    <source>
        <strain evidence="1">Ct4T77</strain>
    </source>
</reference>
<protein>
    <submittedName>
        <fullName evidence="1">Uncharacterized protein</fullName>
    </submittedName>
</protein>
<evidence type="ECO:0000313" key="1">
    <source>
        <dbReference type="EMBL" id="DAD66368.1"/>
    </source>
</evidence>
<dbReference type="EMBL" id="BK014659">
    <property type="protein sequence ID" value="DAD66368.1"/>
    <property type="molecule type" value="Genomic_DNA"/>
</dbReference>
<name>A0A8S5L8X7_9CAUD</name>
<proteinExistence type="predicted"/>